<dbReference type="RefSeq" id="WP_196271056.1">
    <property type="nucleotide sequence ID" value="NZ_JADQDO010000002.1"/>
</dbReference>
<dbReference type="AlphaFoldDB" id="A0A931BSN8"/>
<dbReference type="SUPFAM" id="SSF46785">
    <property type="entry name" value="Winged helix' DNA-binding domain"/>
    <property type="match status" value="1"/>
</dbReference>
<comment type="similarity">
    <text evidence="1">Belongs to the LysR transcriptional regulatory family.</text>
</comment>
<dbReference type="Pfam" id="PF00126">
    <property type="entry name" value="HTH_1"/>
    <property type="match status" value="1"/>
</dbReference>
<dbReference type="PRINTS" id="PR00039">
    <property type="entry name" value="HTHLYSR"/>
</dbReference>
<evidence type="ECO:0000259" key="5">
    <source>
        <dbReference type="PROSITE" id="PS50931"/>
    </source>
</evidence>
<evidence type="ECO:0000313" key="7">
    <source>
        <dbReference type="Proteomes" id="UP000599312"/>
    </source>
</evidence>
<dbReference type="GO" id="GO:0003677">
    <property type="term" value="F:DNA binding"/>
    <property type="evidence" value="ECO:0007669"/>
    <property type="project" value="UniProtKB-KW"/>
</dbReference>
<dbReference type="SUPFAM" id="SSF53850">
    <property type="entry name" value="Periplasmic binding protein-like II"/>
    <property type="match status" value="1"/>
</dbReference>
<evidence type="ECO:0000256" key="3">
    <source>
        <dbReference type="ARBA" id="ARBA00023125"/>
    </source>
</evidence>
<organism evidence="6 7">
    <name type="scientific">Microvirga alba</name>
    <dbReference type="NCBI Taxonomy" id="2791025"/>
    <lineage>
        <taxon>Bacteria</taxon>
        <taxon>Pseudomonadati</taxon>
        <taxon>Pseudomonadota</taxon>
        <taxon>Alphaproteobacteria</taxon>
        <taxon>Hyphomicrobiales</taxon>
        <taxon>Methylobacteriaceae</taxon>
        <taxon>Microvirga</taxon>
    </lineage>
</organism>
<dbReference type="PANTHER" id="PTHR30579:SF7">
    <property type="entry name" value="HTH-TYPE TRANSCRIPTIONAL REGULATOR LRHA-RELATED"/>
    <property type="match status" value="1"/>
</dbReference>
<comment type="caution">
    <text evidence="6">The sequence shown here is derived from an EMBL/GenBank/DDBJ whole genome shotgun (WGS) entry which is preliminary data.</text>
</comment>
<dbReference type="Proteomes" id="UP000599312">
    <property type="component" value="Unassembled WGS sequence"/>
</dbReference>
<proteinExistence type="inferred from homology"/>
<protein>
    <submittedName>
        <fullName evidence="6">LysR family transcriptional regulator</fullName>
    </submittedName>
</protein>
<dbReference type="InterPro" id="IPR050176">
    <property type="entry name" value="LTTR"/>
</dbReference>
<dbReference type="PROSITE" id="PS50931">
    <property type="entry name" value="HTH_LYSR"/>
    <property type="match status" value="1"/>
</dbReference>
<dbReference type="InterPro" id="IPR036388">
    <property type="entry name" value="WH-like_DNA-bd_sf"/>
</dbReference>
<dbReference type="PANTHER" id="PTHR30579">
    <property type="entry name" value="TRANSCRIPTIONAL REGULATOR"/>
    <property type="match status" value="1"/>
</dbReference>
<dbReference type="Gene3D" id="1.10.10.10">
    <property type="entry name" value="Winged helix-like DNA-binding domain superfamily/Winged helix DNA-binding domain"/>
    <property type="match status" value="1"/>
</dbReference>
<accession>A0A931BSN8</accession>
<keyword evidence="2" id="KW-0805">Transcription regulation</keyword>
<evidence type="ECO:0000256" key="2">
    <source>
        <dbReference type="ARBA" id="ARBA00023015"/>
    </source>
</evidence>
<dbReference type="GO" id="GO:0003700">
    <property type="term" value="F:DNA-binding transcription factor activity"/>
    <property type="evidence" value="ECO:0007669"/>
    <property type="project" value="InterPro"/>
</dbReference>
<keyword evidence="7" id="KW-1185">Reference proteome</keyword>
<keyword evidence="3" id="KW-0238">DNA-binding</keyword>
<dbReference type="Pfam" id="PF03466">
    <property type="entry name" value="LysR_substrate"/>
    <property type="match status" value="1"/>
</dbReference>
<gene>
    <name evidence="6" type="ORF">I2H38_06770</name>
</gene>
<dbReference type="InterPro" id="IPR005119">
    <property type="entry name" value="LysR_subst-bd"/>
</dbReference>
<keyword evidence="4" id="KW-0804">Transcription</keyword>
<dbReference type="Gene3D" id="3.40.190.10">
    <property type="entry name" value="Periplasmic binding protein-like II"/>
    <property type="match status" value="2"/>
</dbReference>
<dbReference type="InterPro" id="IPR000847">
    <property type="entry name" value="LysR_HTH_N"/>
</dbReference>
<sequence>MQNLDPASLHAFVLIADLKNFTRAAEVLNTTQAAVSLKLKRLEARLGRVLVERTPRSVRLTSDGVAFLEPAREVVAAHRRAAEAFTTVQSRLVVGVTHHIVGADLPMMLKRLNEADRATVLELRIGTTRAILESYDAGALDAAIVVRYDESRRDGEKLVAESFGWFSSPSFAHFAGEPIPLAMQADPCRLRKMAVDCLDRAGLPWREAFIGGGVATIGSAAAAGIAVAALARRVAPGGTIDVGDRLGLPPLPARDVMLHSKVSTPQGRAALRSLAAAFKATASA</sequence>
<dbReference type="InterPro" id="IPR036390">
    <property type="entry name" value="WH_DNA-bd_sf"/>
</dbReference>
<evidence type="ECO:0000256" key="1">
    <source>
        <dbReference type="ARBA" id="ARBA00009437"/>
    </source>
</evidence>
<feature type="domain" description="HTH lysR-type" evidence="5">
    <location>
        <begin position="4"/>
        <end position="61"/>
    </location>
</feature>
<evidence type="ECO:0000256" key="4">
    <source>
        <dbReference type="ARBA" id="ARBA00023163"/>
    </source>
</evidence>
<dbReference type="EMBL" id="JADQDO010000002">
    <property type="protein sequence ID" value="MBF9233080.1"/>
    <property type="molecule type" value="Genomic_DNA"/>
</dbReference>
<reference evidence="6" key="1">
    <citation type="submission" date="2020-11" db="EMBL/GenBank/DDBJ databases">
        <authorList>
            <person name="Kim M.K."/>
        </authorList>
    </citation>
    <scope>NUCLEOTIDE SEQUENCE</scope>
    <source>
        <strain evidence="6">BT350</strain>
    </source>
</reference>
<evidence type="ECO:0000313" key="6">
    <source>
        <dbReference type="EMBL" id="MBF9233080.1"/>
    </source>
</evidence>
<name>A0A931BSN8_9HYPH</name>